<feature type="compositionally biased region" description="Polar residues" evidence="1">
    <location>
        <begin position="269"/>
        <end position="285"/>
    </location>
</feature>
<feature type="region of interest" description="Disordered" evidence="1">
    <location>
        <begin position="98"/>
        <end position="211"/>
    </location>
</feature>
<dbReference type="Gene3D" id="2.120.10.80">
    <property type="entry name" value="Kelch-type beta propeller"/>
    <property type="match status" value="2"/>
</dbReference>
<feature type="region of interest" description="Disordered" evidence="1">
    <location>
        <begin position="623"/>
        <end position="642"/>
    </location>
</feature>
<name>A0A7G2CND7_9TRYP</name>
<feature type="compositionally biased region" description="Low complexity" evidence="1">
    <location>
        <begin position="109"/>
        <end position="121"/>
    </location>
</feature>
<proteinExistence type="predicted"/>
<feature type="compositionally biased region" description="Basic residues" evidence="1">
    <location>
        <begin position="558"/>
        <end position="567"/>
    </location>
</feature>
<feature type="compositionally biased region" description="Polar residues" evidence="1">
    <location>
        <begin position="627"/>
        <end position="642"/>
    </location>
</feature>
<protein>
    <submittedName>
        <fullName evidence="2">Galactose oxidase, central domain containing protein, putative</fullName>
    </submittedName>
</protein>
<dbReference type="AlphaFoldDB" id="A0A7G2CND7"/>
<dbReference type="VEuPathDB" id="TriTrypDB:ADEAN_000798600"/>
<feature type="compositionally biased region" description="Polar residues" evidence="1">
    <location>
        <begin position="466"/>
        <end position="489"/>
    </location>
</feature>
<dbReference type="SUPFAM" id="SSF117281">
    <property type="entry name" value="Kelch motif"/>
    <property type="match status" value="1"/>
</dbReference>
<dbReference type="InterPro" id="IPR015915">
    <property type="entry name" value="Kelch-typ_b-propeller"/>
</dbReference>
<evidence type="ECO:0000313" key="2">
    <source>
        <dbReference type="EMBL" id="CAD2220464.1"/>
    </source>
</evidence>
<feature type="region of interest" description="Disordered" evidence="1">
    <location>
        <begin position="462"/>
        <end position="489"/>
    </location>
</feature>
<feature type="compositionally biased region" description="Basic and acidic residues" evidence="1">
    <location>
        <begin position="98"/>
        <end position="108"/>
    </location>
</feature>
<feature type="region of interest" description="Disordered" evidence="1">
    <location>
        <begin position="551"/>
        <end position="577"/>
    </location>
</feature>
<dbReference type="PANTHER" id="PTHR23244">
    <property type="entry name" value="KELCH REPEAT DOMAIN"/>
    <property type="match status" value="1"/>
</dbReference>
<feature type="compositionally biased region" description="Polar residues" evidence="1">
    <location>
        <begin position="184"/>
        <end position="200"/>
    </location>
</feature>
<evidence type="ECO:0000256" key="1">
    <source>
        <dbReference type="SAM" id="MobiDB-lite"/>
    </source>
</evidence>
<dbReference type="Proteomes" id="UP000515908">
    <property type="component" value="Chromosome 17"/>
</dbReference>
<accession>A0A7G2CND7</accession>
<keyword evidence="3" id="KW-1185">Reference proteome</keyword>
<feature type="compositionally biased region" description="Polar residues" evidence="1">
    <location>
        <begin position="293"/>
        <end position="307"/>
    </location>
</feature>
<feature type="region of interest" description="Disordered" evidence="1">
    <location>
        <begin position="265"/>
        <end position="310"/>
    </location>
</feature>
<dbReference type="PANTHER" id="PTHR23244:SF493">
    <property type="entry name" value="GALACTOSE OXIDASE, CENTRAL DOMAIN FAMILY PROTEIN"/>
    <property type="match status" value="1"/>
</dbReference>
<reference evidence="2 3" key="1">
    <citation type="submission" date="2020-08" db="EMBL/GenBank/DDBJ databases">
        <authorList>
            <person name="Newling K."/>
            <person name="Davey J."/>
            <person name="Forrester S."/>
        </authorList>
    </citation>
    <scope>NUCLEOTIDE SEQUENCE [LARGE SCALE GENOMIC DNA]</scope>
    <source>
        <strain evidence="3">Crithidia deanei Carvalho (ATCC PRA-265)</strain>
    </source>
</reference>
<feature type="region of interest" description="Disordered" evidence="1">
    <location>
        <begin position="726"/>
        <end position="755"/>
    </location>
</feature>
<gene>
    <name evidence="2" type="ORF">ADEAN_000798600</name>
</gene>
<organism evidence="2 3">
    <name type="scientific">Angomonas deanei</name>
    <dbReference type="NCBI Taxonomy" id="59799"/>
    <lineage>
        <taxon>Eukaryota</taxon>
        <taxon>Discoba</taxon>
        <taxon>Euglenozoa</taxon>
        <taxon>Kinetoplastea</taxon>
        <taxon>Metakinetoplastina</taxon>
        <taxon>Trypanosomatida</taxon>
        <taxon>Trypanosomatidae</taxon>
        <taxon>Strigomonadinae</taxon>
        <taxon>Angomonas</taxon>
    </lineage>
</organism>
<dbReference type="EMBL" id="LR877161">
    <property type="protein sequence ID" value="CAD2220464.1"/>
    <property type="molecule type" value="Genomic_DNA"/>
</dbReference>
<evidence type="ECO:0000313" key="3">
    <source>
        <dbReference type="Proteomes" id="UP000515908"/>
    </source>
</evidence>
<sequence>MPPRKSKSKSPSRPPAAPVCYTLDLQGPPLVLDARLLDSDANHHAEEEEETYREETYGSLRPTCGRREGAVAVLAPNQHILCVMGGVPAGDVSAVRKAAKEGDQENAREVAAAAPAASGAAQEEKETERRPAKKSKTTTADSSSKERTGKSASTVGAKKPPTLSASGKTKTKKQSATDAKDTKPTSQDPPAQSTAQQQDNHGNKEEASLPPESWRSVVPLVECYDMAQKEWFVPLGLQRRLAQSLKWSCLSTPAVLSWESVPVFGEQNGIHNPATNRTRPGSLTDESGKSTGGDPSSTAPQRPTLQESLRDVGPAEVCVIGGWNGVKRLSHVVEYVLDVPDSNHNGATLPVVKSLPLPPVTNHSLTNVKGKLYLFGGETADGTSNQLYLLENTKLQKCYEVNQPNTAGPMRSQTSLLASVTPFHNVSNNHTFGDHSNLDSYPDLPTALNLPGWTCTSVGGHPPQPNALTAPTSLMNSRGPSPSSRPATATLPTVVPVSRKQSSTVQEEATLTQVIQVVPPPPPRAGHAAAVLGNRFLIFVGGKQLVMPSAAAAVPGKGGKKSTKGGKKGGEAEEEAGEYPKVKLLSDVVAFDTEGGWWVQVKVTGGEAPCARHGAALCTLPVEPPASSGNPNNTSTSRVNHLSGGLSTTAQSWLTGAALPRELLLHGGRDEHGKVCQDAWVLHCTTRGSALLDTDPESNVPVLPLRWVRVRAERPVTPISIPVVAEQPSAKKSASRQGKTKKSGSNSSTSSVTPAAALQPIEKVSLLPARAGHSLVPVAHREVWIVGGTDDNNNNENSKKDCPMVRISVPPLQFVVEEAVTAAAF</sequence>